<dbReference type="FunCoup" id="A7TR56">
    <property type="interactions" value="62"/>
</dbReference>
<evidence type="ECO:0000256" key="3">
    <source>
        <dbReference type="ARBA" id="ARBA00022617"/>
    </source>
</evidence>
<dbReference type="InParanoid" id="A7TR56"/>
<dbReference type="GO" id="GO:0004408">
    <property type="term" value="F:holocytochrome-c synthase activity"/>
    <property type="evidence" value="ECO:0007669"/>
    <property type="project" value="UniProtKB-EC"/>
</dbReference>
<comment type="function">
    <text evidence="10">Lyase that catalyzes the covalent linking of the heme group to the cytochrome C apoprotein to produce the mature functional cytochrome.</text>
</comment>
<keyword evidence="9 10" id="KW-0456">Lyase</keyword>
<dbReference type="HOGENOM" id="CLU_048602_1_2_1"/>
<protein>
    <recommendedName>
        <fullName evidence="10">Holocytochrome c-type synthase</fullName>
        <ecNumber evidence="10">4.4.1.17</ecNumber>
    </recommendedName>
</protein>
<comment type="subcellular location">
    <subcellularLocation>
        <location evidence="1 10">Mitochondrion inner membrane</location>
    </subcellularLocation>
</comment>
<keyword evidence="12" id="KW-1185">Reference proteome</keyword>
<keyword evidence="6 10" id="KW-0408">Iron</keyword>
<dbReference type="PhylomeDB" id="A7TR56"/>
<evidence type="ECO:0000256" key="5">
    <source>
        <dbReference type="ARBA" id="ARBA00022792"/>
    </source>
</evidence>
<dbReference type="KEGG" id="vpo:Kpol_461p20"/>
<comment type="catalytic activity">
    <reaction evidence="10">
        <text>holo-[cytochrome c] = apo-[cytochrome c] + heme b</text>
        <dbReference type="Rhea" id="RHEA:22648"/>
        <dbReference type="Rhea" id="RHEA-COMP:10725"/>
        <dbReference type="Rhea" id="RHEA-COMP:10726"/>
        <dbReference type="ChEBI" id="CHEBI:29950"/>
        <dbReference type="ChEBI" id="CHEBI:60344"/>
        <dbReference type="ChEBI" id="CHEBI:83739"/>
        <dbReference type="EC" id="4.4.1.17"/>
    </reaction>
</comment>
<dbReference type="OrthoDB" id="4243at2759"/>
<dbReference type="PANTHER" id="PTHR12743:SF0">
    <property type="entry name" value="HOLOCYTOCHROME C-TYPE SYNTHASE"/>
    <property type="match status" value="1"/>
</dbReference>
<comment type="similarity">
    <text evidence="2 10">Belongs to the cytochrome c-type heme lyase family.</text>
</comment>
<keyword evidence="8 10" id="KW-0472">Membrane</keyword>
<dbReference type="EMBL" id="DS480470">
    <property type="protein sequence ID" value="EDO15266.1"/>
    <property type="molecule type" value="Genomic_DNA"/>
</dbReference>
<evidence type="ECO:0000256" key="9">
    <source>
        <dbReference type="ARBA" id="ARBA00023239"/>
    </source>
</evidence>
<evidence type="ECO:0000313" key="11">
    <source>
        <dbReference type="EMBL" id="EDO15266.1"/>
    </source>
</evidence>
<dbReference type="OMA" id="SCPVDHK"/>
<evidence type="ECO:0000256" key="7">
    <source>
        <dbReference type="ARBA" id="ARBA00023128"/>
    </source>
</evidence>
<dbReference type="GeneID" id="5543317"/>
<keyword evidence="5 10" id="KW-0999">Mitochondrion inner membrane</keyword>
<evidence type="ECO:0000256" key="4">
    <source>
        <dbReference type="ARBA" id="ARBA00022723"/>
    </source>
</evidence>
<dbReference type="GO" id="GO:0046872">
    <property type="term" value="F:metal ion binding"/>
    <property type="evidence" value="ECO:0007669"/>
    <property type="project" value="UniProtKB-KW"/>
</dbReference>
<dbReference type="STRING" id="436907.A7TR56"/>
<evidence type="ECO:0000313" key="12">
    <source>
        <dbReference type="Proteomes" id="UP000000267"/>
    </source>
</evidence>
<gene>
    <name evidence="11" type="ORF">Kpol_461p20</name>
</gene>
<reference evidence="11 12" key="1">
    <citation type="journal article" date="2007" name="Proc. Natl. Acad. Sci. U.S.A.">
        <title>Independent sorting-out of thousands of duplicated gene pairs in two yeast species descended from a whole-genome duplication.</title>
        <authorList>
            <person name="Scannell D.R."/>
            <person name="Frank A.C."/>
            <person name="Conant G.C."/>
            <person name="Byrne K.P."/>
            <person name="Woolfit M."/>
            <person name="Wolfe K.H."/>
        </authorList>
    </citation>
    <scope>NUCLEOTIDE SEQUENCE [LARGE SCALE GENOMIC DNA]</scope>
    <source>
        <strain evidence="12">ATCC 22028 / DSM 70294 / BCRC 21397 / CBS 2163 / NBRC 10782 / NRRL Y-8283 / UCD 57-17</strain>
    </source>
</reference>
<keyword evidence="7 10" id="KW-0496">Mitochondrion</keyword>
<keyword evidence="4 10" id="KW-0479">Metal-binding</keyword>
<keyword evidence="3 10" id="KW-0349">Heme</keyword>
<evidence type="ECO:0000256" key="2">
    <source>
        <dbReference type="ARBA" id="ARBA00007255"/>
    </source>
</evidence>
<dbReference type="eggNOG" id="KOG3996">
    <property type="taxonomic scope" value="Eukaryota"/>
</dbReference>
<evidence type="ECO:0000256" key="6">
    <source>
        <dbReference type="ARBA" id="ARBA00023004"/>
    </source>
</evidence>
<dbReference type="EC" id="4.4.1.17" evidence="10"/>
<organism evidence="12">
    <name type="scientific">Vanderwaltozyma polyspora (strain ATCC 22028 / DSM 70294 / BCRC 21397 / CBS 2163 / NBRC 10782 / NRRL Y-8283 / UCD 57-17)</name>
    <name type="common">Kluyveromyces polysporus</name>
    <dbReference type="NCBI Taxonomy" id="436907"/>
    <lineage>
        <taxon>Eukaryota</taxon>
        <taxon>Fungi</taxon>
        <taxon>Dikarya</taxon>
        <taxon>Ascomycota</taxon>
        <taxon>Saccharomycotina</taxon>
        <taxon>Saccharomycetes</taxon>
        <taxon>Saccharomycetales</taxon>
        <taxon>Saccharomycetaceae</taxon>
        <taxon>Vanderwaltozyma</taxon>
    </lineage>
</organism>
<dbReference type="PANTHER" id="PTHR12743">
    <property type="entry name" value="CYTOCHROME C1 HEME LYASE"/>
    <property type="match status" value="1"/>
</dbReference>
<dbReference type="AlphaFoldDB" id="A7TR56"/>
<dbReference type="RefSeq" id="XP_001643124.1">
    <property type="nucleotide sequence ID" value="XM_001643074.1"/>
</dbReference>
<dbReference type="GO" id="GO:0005758">
    <property type="term" value="C:mitochondrial intermembrane space"/>
    <property type="evidence" value="ECO:0007669"/>
    <property type="project" value="EnsemblFungi"/>
</dbReference>
<accession>A7TR56</accession>
<dbReference type="Proteomes" id="UP000000267">
    <property type="component" value="Unassembled WGS sequence"/>
</dbReference>
<dbReference type="InterPro" id="IPR000511">
    <property type="entry name" value="Holocyt_c/c1_synthase"/>
</dbReference>
<dbReference type="Pfam" id="PF01265">
    <property type="entry name" value="Cyto_heme_lyase"/>
    <property type="match status" value="1"/>
</dbReference>
<evidence type="ECO:0000256" key="8">
    <source>
        <dbReference type="ARBA" id="ARBA00023136"/>
    </source>
</evidence>
<proteinExistence type="inferred from homology"/>
<name>A7TR56_VANPO</name>
<evidence type="ECO:0000256" key="10">
    <source>
        <dbReference type="RuleBase" id="RU363130"/>
    </source>
</evidence>
<dbReference type="GO" id="GO:0005743">
    <property type="term" value="C:mitochondrial inner membrane"/>
    <property type="evidence" value="ECO:0007669"/>
    <property type="project" value="UniProtKB-SubCell"/>
</dbReference>
<evidence type="ECO:0000256" key="1">
    <source>
        <dbReference type="ARBA" id="ARBA00004273"/>
    </source>
</evidence>
<dbReference type="PROSITE" id="PS00822">
    <property type="entry name" value="CYTO_HEME_LYASE_2"/>
    <property type="match status" value="1"/>
</dbReference>
<dbReference type="PROSITE" id="PS00821">
    <property type="entry name" value="CYTO_HEME_LYASE_1"/>
    <property type="match status" value="1"/>
</dbReference>
<sequence>MMSDEEMSSNKNQDRTLSSNSNWFSFLWSPSNKTPTSLEGVGGSSSMCPVNHGDSVGASMDIPEGHPKIEGYFGSDAKCPVDDDAKKIWLLQNDKKKHTGVILQSAPIDIECSSDAIPAHPVYKTDVKLPDHRELSSIPRTGASSNWVYPSEKQFYEAMVRKNWDPEADDMKVVVPIHNQVNERVWNYIKRWEENEDSESCGGLKLTSFKGDSKKLTPRAWIRSTLLGYSKPFDRHDWTINRCGKDIDYVIDFYTNDTEDKSVPDIYLDVRPKLNTYEGIRLRVLKSLGY</sequence>